<comment type="caution">
    <text evidence="1">The sequence shown here is derived from an EMBL/GenBank/DDBJ whole genome shotgun (WGS) entry which is preliminary data.</text>
</comment>
<gene>
    <name evidence="1" type="ORF">C2G38_1064474</name>
</gene>
<proteinExistence type="predicted"/>
<dbReference type="EMBL" id="QKWP01003416">
    <property type="protein sequence ID" value="RIB00983.1"/>
    <property type="molecule type" value="Genomic_DNA"/>
</dbReference>
<evidence type="ECO:0000313" key="1">
    <source>
        <dbReference type="EMBL" id="RIB00983.1"/>
    </source>
</evidence>
<evidence type="ECO:0000313" key="2">
    <source>
        <dbReference type="Proteomes" id="UP000266673"/>
    </source>
</evidence>
<accession>A0A397U0Q3</accession>
<protein>
    <recommendedName>
        <fullName evidence="3">Metallothionein</fullName>
    </recommendedName>
</protein>
<keyword evidence="2" id="KW-1185">Reference proteome</keyword>
<reference evidence="1 2" key="1">
    <citation type="submission" date="2018-06" db="EMBL/GenBank/DDBJ databases">
        <title>Comparative genomics reveals the genomic features of Rhizophagus irregularis, R. cerebriforme, R. diaphanum and Gigaspora rosea, and their symbiotic lifestyle signature.</title>
        <authorList>
            <person name="Morin E."/>
            <person name="San Clemente H."/>
            <person name="Chen E.C.H."/>
            <person name="De La Providencia I."/>
            <person name="Hainaut M."/>
            <person name="Kuo A."/>
            <person name="Kohler A."/>
            <person name="Murat C."/>
            <person name="Tang N."/>
            <person name="Roy S."/>
            <person name="Loubradou J."/>
            <person name="Henrissat B."/>
            <person name="Grigoriev I.V."/>
            <person name="Corradi N."/>
            <person name="Roux C."/>
            <person name="Martin F.M."/>
        </authorList>
    </citation>
    <scope>NUCLEOTIDE SEQUENCE [LARGE SCALE GENOMIC DNA]</scope>
    <source>
        <strain evidence="1 2">DAOM 194757</strain>
    </source>
</reference>
<sequence length="112" mass="12072">MASGSCCSTSATESVCRCGTGCNCEVSQYENEIDDDENLMERDVTSVEALLNPCKCLSGSECICCRPLEYIDSDFLNTNSASFEASSFTGFQRMLECKCGAGCQCRGCEKSC</sequence>
<dbReference type="AlphaFoldDB" id="A0A397U0Q3"/>
<evidence type="ECO:0008006" key="3">
    <source>
        <dbReference type="Google" id="ProtNLM"/>
    </source>
</evidence>
<dbReference type="Proteomes" id="UP000266673">
    <property type="component" value="Unassembled WGS sequence"/>
</dbReference>
<name>A0A397U0Q3_9GLOM</name>
<organism evidence="1 2">
    <name type="scientific">Gigaspora rosea</name>
    <dbReference type="NCBI Taxonomy" id="44941"/>
    <lineage>
        <taxon>Eukaryota</taxon>
        <taxon>Fungi</taxon>
        <taxon>Fungi incertae sedis</taxon>
        <taxon>Mucoromycota</taxon>
        <taxon>Glomeromycotina</taxon>
        <taxon>Glomeromycetes</taxon>
        <taxon>Diversisporales</taxon>
        <taxon>Gigasporaceae</taxon>
        <taxon>Gigaspora</taxon>
    </lineage>
</organism>